<dbReference type="Proteomes" id="UP000054928">
    <property type="component" value="Unassembled WGS sequence"/>
</dbReference>
<dbReference type="EMBL" id="CCYD01000524">
    <property type="protein sequence ID" value="CEG41003.1"/>
    <property type="molecule type" value="Genomic_DNA"/>
</dbReference>
<dbReference type="AlphaFoldDB" id="A0A0N7L5B4"/>
<accession>A0A0N7L5B4</accession>
<keyword evidence="3" id="KW-1185">Reference proteome</keyword>
<reference evidence="3" key="1">
    <citation type="submission" date="2014-09" db="EMBL/GenBank/DDBJ databases">
        <authorList>
            <person name="Sharma Rahul"/>
            <person name="Thines Marco"/>
        </authorList>
    </citation>
    <scope>NUCLEOTIDE SEQUENCE [LARGE SCALE GENOMIC DNA]</scope>
</reference>
<evidence type="ECO:0000313" key="3">
    <source>
        <dbReference type="Proteomes" id="UP000054928"/>
    </source>
</evidence>
<keyword evidence="1" id="KW-0732">Signal</keyword>
<proteinExistence type="predicted"/>
<protein>
    <submittedName>
        <fullName evidence="2">RxLR-like protein</fullName>
    </submittedName>
</protein>
<evidence type="ECO:0000313" key="2">
    <source>
        <dbReference type="EMBL" id="CEG41003.1"/>
    </source>
</evidence>
<dbReference type="RefSeq" id="XP_024577372.1">
    <property type="nucleotide sequence ID" value="XM_024726724.1"/>
</dbReference>
<name>A0A0N7L5B4_PLAHL</name>
<dbReference type="GeneID" id="36406228"/>
<sequence length="247" mass="27939">MHAVVCCVIALVLLDAVVAININVVSKAISAIPAKNRDNEFYRVKIAATRRLRGHILATSKSQKETLQDEERVNPNFGLDALTLVSEAETLLDGHFGFPALSNEISAKFQVAGISDKVLGSIKQWSENIDPILRESDEEMDTMVKRIMHGTMNLAQVEEVMNRVSYEYFVLLSVIKAQKIIDIPKIPTLQQEEINHIKNGIFSFWKDRKMKPEFISQLLKHTDPPEENLAESYASYLSTNKEARSRR</sequence>
<organism evidence="2 3">
    <name type="scientific">Plasmopara halstedii</name>
    <name type="common">Downy mildew of sunflower</name>
    <dbReference type="NCBI Taxonomy" id="4781"/>
    <lineage>
        <taxon>Eukaryota</taxon>
        <taxon>Sar</taxon>
        <taxon>Stramenopiles</taxon>
        <taxon>Oomycota</taxon>
        <taxon>Peronosporomycetes</taxon>
        <taxon>Peronosporales</taxon>
        <taxon>Peronosporaceae</taxon>
        <taxon>Plasmopara</taxon>
    </lineage>
</organism>
<evidence type="ECO:0000256" key="1">
    <source>
        <dbReference type="SAM" id="SignalP"/>
    </source>
</evidence>
<feature type="signal peptide" evidence="1">
    <location>
        <begin position="1"/>
        <end position="19"/>
    </location>
</feature>
<feature type="chain" id="PRO_5006015075" evidence="1">
    <location>
        <begin position="20"/>
        <end position="247"/>
    </location>
</feature>